<comment type="caution">
    <text evidence="1">The sequence shown here is derived from an EMBL/GenBank/DDBJ whole genome shotgun (WGS) entry which is preliminary data.</text>
</comment>
<organism evidence="1 2">
    <name type="scientific">Dendrolimus kikuchii</name>
    <dbReference type="NCBI Taxonomy" id="765133"/>
    <lineage>
        <taxon>Eukaryota</taxon>
        <taxon>Metazoa</taxon>
        <taxon>Ecdysozoa</taxon>
        <taxon>Arthropoda</taxon>
        <taxon>Hexapoda</taxon>
        <taxon>Insecta</taxon>
        <taxon>Pterygota</taxon>
        <taxon>Neoptera</taxon>
        <taxon>Endopterygota</taxon>
        <taxon>Lepidoptera</taxon>
        <taxon>Glossata</taxon>
        <taxon>Ditrysia</taxon>
        <taxon>Bombycoidea</taxon>
        <taxon>Lasiocampidae</taxon>
        <taxon>Dendrolimus</taxon>
    </lineage>
</organism>
<dbReference type="Proteomes" id="UP000824533">
    <property type="component" value="Linkage Group LG16"/>
</dbReference>
<keyword evidence="2" id="KW-1185">Reference proteome</keyword>
<gene>
    <name evidence="1" type="ORF">K1T71_009208</name>
</gene>
<protein>
    <submittedName>
        <fullName evidence="1">Uncharacterized protein</fullName>
    </submittedName>
</protein>
<reference evidence="1 2" key="1">
    <citation type="journal article" date="2021" name="Front. Genet.">
        <title>Chromosome-Level Genome Assembly Reveals Significant Gene Expansion in the Toll and IMD Signaling Pathways of Dendrolimus kikuchii.</title>
        <authorList>
            <person name="Zhou J."/>
            <person name="Wu P."/>
            <person name="Xiong Z."/>
            <person name="Liu N."/>
            <person name="Zhao N."/>
            <person name="Ji M."/>
            <person name="Qiu Y."/>
            <person name="Yang B."/>
        </authorList>
    </citation>
    <scope>NUCLEOTIDE SEQUENCE [LARGE SCALE GENOMIC DNA]</scope>
    <source>
        <strain evidence="1">Ann1</strain>
    </source>
</reference>
<proteinExistence type="predicted"/>
<dbReference type="EMBL" id="CM034402">
    <property type="protein sequence ID" value="KAJ0175067.1"/>
    <property type="molecule type" value="Genomic_DNA"/>
</dbReference>
<evidence type="ECO:0000313" key="2">
    <source>
        <dbReference type="Proteomes" id="UP000824533"/>
    </source>
</evidence>
<name>A0ACC1CTZ2_9NEOP</name>
<accession>A0ACC1CTZ2</accession>
<sequence length="70" mass="8068">MQVTDSRLSLHTERPLLNTDECIYYTNDVDDAVASKRTASNRIKPPTKAFNALDMRNELGELFKDKFFSQ</sequence>
<evidence type="ECO:0000313" key="1">
    <source>
        <dbReference type="EMBL" id="KAJ0175067.1"/>
    </source>
</evidence>